<organism evidence="1 2">
    <name type="scientific">Larkinella knui</name>
    <dbReference type="NCBI Taxonomy" id="2025310"/>
    <lineage>
        <taxon>Bacteria</taxon>
        <taxon>Pseudomonadati</taxon>
        <taxon>Bacteroidota</taxon>
        <taxon>Cytophagia</taxon>
        <taxon>Cytophagales</taxon>
        <taxon>Spirosomataceae</taxon>
        <taxon>Larkinella</taxon>
    </lineage>
</organism>
<proteinExistence type="predicted"/>
<dbReference type="Proteomes" id="UP000274271">
    <property type="component" value="Unassembled WGS sequence"/>
</dbReference>
<dbReference type="EMBL" id="RQJP01000005">
    <property type="protein sequence ID" value="RRB11302.1"/>
    <property type="molecule type" value="Genomic_DNA"/>
</dbReference>
<gene>
    <name evidence="1" type="ORF">EHT87_22695</name>
</gene>
<evidence type="ECO:0000313" key="1">
    <source>
        <dbReference type="EMBL" id="RRB11302.1"/>
    </source>
</evidence>
<protein>
    <submittedName>
        <fullName evidence="1">Uncharacterized protein</fullName>
    </submittedName>
</protein>
<evidence type="ECO:0000313" key="2">
    <source>
        <dbReference type="Proteomes" id="UP000274271"/>
    </source>
</evidence>
<comment type="caution">
    <text evidence="1">The sequence shown here is derived from an EMBL/GenBank/DDBJ whole genome shotgun (WGS) entry which is preliminary data.</text>
</comment>
<dbReference type="RefSeq" id="WP_124908972.1">
    <property type="nucleotide sequence ID" value="NZ_RQJP01000005.1"/>
</dbReference>
<keyword evidence="2" id="KW-1185">Reference proteome</keyword>
<accession>A0A3P1CDC1</accession>
<name>A0A3P1CDC1_9BACT</name>
<dbReference type="AlphaFoldDB" id="A0A3P1CDC1"/>
<sequence length="71" mass="7634">MESSLAAITFASSKQPAAINGSSTPINMFHSIAQKNTTARLKALVATSKTALYLAAYFPARKLARFITRLC</sequence>
<reference evidence="1 2" key="1">
    <citation type="submission" date="2018-11" db="EMBL/GenBank/DDBJ databases">
        <authorList>
            <person name="Zhou Z."/>
            <person name="Wang G."/>
        </authorList>
    </citation>
    <scope>NUCLEOTIDE SEQUENCE [LARGE SCALE GENOMIC DNA]</scope>
    <source>
        <strain evidence="1 2">KCTC42998</strain>
    </source>
</reference>